<reference evidence="4" key="3">
    <citation type="submission" date="2025-04" db="UniProtKB">
        <authorList>
            <consortium name="RefSeq"/>
        </authorList>
    </citation>
    <scope>IDENTIFICATION</scope>
    <source>
        <strain evidence="4">CBS 304.34</strain>
    </source>
</reference>
<dbReference type="InterPro" id="IPR010730">
    <property type="entry name" value="HET"/>
</dbReference>
<dbReference type="AlphaFoldDB" id="A0A6A6YSK5"/>
<keyword evidence="3" id="KW-1185">Reference proteome</keyword>
<gene>
    <name evidence="2 4" type="ORF">BDZ99DRAFT_385771</name>
</gene>
<proteinExistence type="predicted"/>
<evidence type="ECO:0000313" key="4">
    <source>
        <dbReference type="RefSeq" id="XP_033577861.1"/>
    </source>
</evidence>
<dbReference type="Pfam" id="PF06985">
    <property type="entry name" value="HET"/>
    <property type="match status" value="1"/>
</dbReference>
<reference evidence="2 4" key="1">
    <citation type="journal article" date="2020" name="Stud. Mycol.">
        <title>101 Dothideomycetes genomes: a test case for predicting lifestyles and emergence of pathogens.</title>
        <authorList>
            <person name="Haridas S."/>
            <person name="Albert R."/>
            <person name="Binder M."/>
            <person name="Bloem J."/>
            <person name="Labutti K."/>
            <person name="Salamov A."/>
            <person name="Andreopoulos B."/>
            <person name="Baker S."/>
            <person name="Barry K."/>
            <person name="Bills G."/>
            <person name="Bluhm B."/>
            <person name="Cannon C."/>
            <person name="Castanera R."/>
            <person name="Culley D."/>
            <person name="Daum C."/>
            <person name="Ezra D."/>
            <person name="Gonzalez J."/>
            <person name="Henrissat B."/>
            <person name="Kuo A."/>
            <person name="Liang C."/>
            <person name="Lipzen A."/>
            <person name="Lutzoni F."/>
            <person name="Magnuson J."/>
            <person name="Mondo S."/>
            <person name="Nolan M."/>
            <person name="Ohm R."/>
            <person name="Pangilinan J."/>
            <person name="Park H.-J."/>
            <person name="Ramirez L."/>
            <person name="Alfaro M."/>
            <person name="Sun H."/>
            <person name="Tritt A."/>
            <person name="Yoshinaga Y."/>
            <person name="Zwiers L.-H."/>
            <person name="Turgeon B."/>
            <person name="Goodwin S."/>
            <person name="Spatafora J."/>
            <person name="Crous P."/>
            <person name="Grigoriev I."/>
        </authorList>
    </citation>
    <scope>NUCLEOTIDE SEQUENCE</scope>
    <source>
        <strain evidence="2 4">CBS 304.34</strain>
    </source>
</reference>
<feature type="domain" description="Heterokaryon incompatibility" evidence="1">
    <location>
        <begin position="23"/>
        <end position="174"/>
    </location>
</feature>
<feature type="non-terminal residue" evidence="2">
    <location>
        <position position="197"/>
    </location>
</feature>
<evidence type="ECO:0000313" key="2">
    <source>
        <dbReference type="EMBL" id="KAF2810897.1"/>
    </source>
</evidence>
<dbReference type="OrthoDB" id="5135333at2759"/>
<dbReference type="RefSeq" id="XP_033577861.1">
    <property type="nucleotide sequence ID" value="XM_033715446.1"/>
</dbReference>
<dbReference type="EMBL" id="MU003699">
    <property type="protein sequence ID" value="KAF2810897.1"/>
    <property type="molecule type" value="Genomic_DNA"/>
</dbReference>
<accession>A0A6A6YSK5</accession>
<sequence>MINVNSRNVVPAFQGSNRTITDYAALSYVWGTPQVPQLRNTLKGGVRSRLMKPGGLADLYDDIPTTLKDAMQLCQSLKIAYLWVDALCLDQDDSGHDYGQFDFMNEIYKGAHLTIIAGAGQDSWAGLPGVREGSRVKRQHLATVEGMILGNKKISAKSHLLSSTWKTRGWTLQEMVLSKRVLIFTEDEVVFDCRAGS</sequence>
<dbReference type="PANTHER" id="PTHR33112">
    <property type="entry name" value="DOMAIN PROTEIN, PUTATIVE-RELATED"/>
    <property type="match status" value="1"/>
</dbReference>
<dbReference type="GeneID" id="54456339"/>
<reference evidence="4" key="2">
    <citation type="submission" date="2020-04" db="EMBL/GenBank/DDBJ databases">
        <authorList>
            <consortium name="NCBI Genome Project"/>
        </authorList>
    </citation>
    <scope>NUCLEOTIDE SEQUENCE</scope>
    <source>
        <strain evidence="4">CBS 304.34</strain>
    </source>
</reference>
<evidence type="ECO:0000259" key="1">
    <source>
        <dbReference type="Pfam" id="PF06985"/>
    </source>
</evidence>
<dbReference type="Proteomes" id="UP000504636">
    <property type="component" value="Unplaced"/>
</dbReference>
<organism evidence="2">
    <name type="scientific">Mytilinidion resinicola</name>
    <dbReference type="NCBI Taxonomy" id="574789"/>
    <lineage>
        <taxon>Eukaryota</taxon>
        <taxon>Fungi</taxon>
        <taxon>Dikarya</taxon>
        <taxon>Ascomycota</taxon>
        <taxon>Pezizomycotina</taxon>
        <taxon>Dothideomycetes</taxon>
        <taxon>Pleosporomycetidae</taxon>
        <taxon>Mytilinidiales</taxon>
        <taxon>Mytilinidiaceae</taxon>
        <taxon>Mytilinidion</taxon>
    </lineage>
</organism>
<protein>
    <submittedName>
        <fullName evidence="2 4">HET-domain-containing protein</fullName>
    </submittedName>
</protein>
<name>A0A6A6YSK5_9PEZI</name>
<evidence type="ECO:0000313" key="3">
    <source>
        <dbReference type="Proteomes" id="UP000504636"/>
    </source>
</evidence>
<dbReference type="PANTHER" id="PTHR33112:SF12">
    <property type="entry name" value="HETEROKARYON INCOMPATIBILITY DOMAIN-CONTAINING PROTEIN"/>
    <property type="match status" value="1"/>
</dbReference>